<evidence type="ECO:0000313" key="6">
    <source>
        <dbReference type="Proteomes" id="UP000185337"/>
    </source>
</evidence>
<feature type="region of interest" description="Disordered" evidence="1">
    <location>
        <begin position="220"/>
        <end position="258"/>
    </location>
</feature>
<dbReference type="KEGG" id="vg:24405152"/>
<evidence type="ECO:0000256" key="1">
    <source>
        <dbReference type="SAM" id="MobiDB-lite"/>
    </source>
</evidence>
<dbReference type="OrthoDB" id="6408at10239"/>
<feature type="compositionally biased region" description="Low complexity" evidence="1">
    <location>
        <begin position="228"/>
        <end position="237"/>
    </location>
</feature>
<dbReference type="EMBL" id="KJ019043">
    <property type="protein sequence ID" value="AIX17877.1"/>
    <property type="molecule type" value="Genomic_DNA"/>
</dbReference>
<feature type="compositionally biased region" description="Polar residues" evidence="1">
    <location>
        <begin position="238"/>
        <end position="247"/>
    </location>
</feature>
<keyword evidence="2" id="KW-0472">Membrane</keyword>
<dbReference type="Proteomes" id="UP000185335">
    <property type="component" value="Segment"/>
</dbReference>
<evidence type="ECO:0000313" key="3">
    <source>
        <dbReference type="EMBL" id="AIX17231.1"/>
    </source>
</evidence>
<dbReference type="RefSeq" id="YP_009140576.1">
    <property type="nucleotide sequence ID" value="NC_027130.1"/>
</dbReference>
<dbReference type="Proteomes" id="UP000185337">
    <property type="component" value="Segment"/>
</dbReference>
<protein>
    <submittedName>
        <fullName evidence="4">Uncharacterized protein</fullName>
    </submittedName>
</protein>
<name>A0A0E3EUZ6_9CAUD</name>
<sequence>MANITAYKLVSPEVSQKSTVVNAINLNTYAVNNLGVAVTSIANTIGDLRGINTEKSKIDKKNLLIERRQERLEKDKQAENSEEISKGKPNKKDESKLKLGLKKTTKGAFGWLQNFLGPLGSLLLDLGAFALTKKVLDYFSDEENQIKIKTFLERSQFVFDKISELSGDITSKVSDGLDFIFGKETTIEQRLEAFGKIALAIGGMGAILLAANALPFGRDRDLNRNRNRNNNARNAQRGTNAFQSGARSFSRPAGFMPRSDAAGNQIAGRGSLYRQNLNRIVRPGQLTSGLTQPARPSRMAGFRANLQTGTANVPLSPGLQRAAFKAGPRAAKIARASSAAAKNAMGRIPFIGALIAGIYTYFEDIDPLDGKPDRNLSKALFVAGGTALGGLLGSFIPIPILGTALGAILGEYVGELMYILIKGDGPGAVGAKLKRDIQKLFEAGKLFVGWAGDGFSRLLDGFPKMNIFGQKVPDPFFMINPMNMLDKAKLIGKAFFSRDTMNLDDKKVGEKVTIDGQEKYFAGDDYGFQSLEAYNKLVKDGVLPHPAGEAPPIGKSSGGLVQPQQMFLGGVVKGIGNAIKGVTGGIGKAVGSVVNNPIVRSVASFIPGAAPIMAGIGMASNIMQGNFNMGDILGAAGSFIPGFGAAMSSPLGQIGQSILSGNYMGAMDQGLSMVTSSLGIPSAISGIAKAAITGGDMSAGIAETAAQVGVDPKIIGAVSRGNDALSQGGLSERYVMQEAIEFLPVPIVIKEFQLIPQAVPINNSSSNAVHSGTSTLTQRMQ</sequence>
<evidence type="ECO:0000256" key="2">
    <source>
        <dbReference type="SAM" id="Phobius"/>
    </source>
</evidence>
<keyword evidence="2" id="KW-1133">Transmembrane helix</keyword>
<evidence type="ECO:0000313" key="5">
    <source>
        <dbReference type="Proteomes" id="UP000185335"/>
    </source>
</evidence>
<accession>A0A0E3EUZ6</accession>
<proteinExistence type="predicted"/>
<keyword evidence="5" id="KW-1185">Reference proteome</keyword>
<gene>
    <name evidence="3" type="ORF">Syn7803C61_9</name>
    <name evidence="4" type="ORF">Syn7803C68_9</name>
</gene>
<organism evidence="4 6">
    <name type="scientific">Synechococcus phage ACG-2014b</name>
    <dbReference type="NCBI Taxonomy" id="1493508"/>
    <lineage>
        <taxon>Viruses</taxon>
        <taxon>Duplodnaviria</taxon>
        <taxon>Heunggongvirae</taxon>
        <taxon>Uroviricota</taxon>
        <taxon>Caudoviricetes</taxon>
        <taxon>Pantevenvirales</taxon>
        <taxon>Kyanoviridae</taxon>
        <taxon>Nereusvirus</taxon>
        <taxon>Nereusvirus tusconc4</taxon>
    </lineage>
</organism>
<dbReference type="EMBL" id="KJ019040">
    <property type="protein sequence ID" value="AIX17231.1"/>
    <property type="molecule type" value="Genomic_DNA"/>
</dbReference>
<evidence type="ECO:0000313" key="4">
    <source>
        <dbReference type="EMBL" id="AIX17877.1"/>
    </source>
</evidence>
<reference evidence="5 6" key="1">
    <citation type="submission" date="2013-12" db="EMBL/GenBank/DDBJ databases">
        <title>Ecological redundancy of diverse viral populations within a natural community.</title>
        <authorList>
            <person name="Gregory A.C."/>
            <person name="LaButti K."/>
            <person name="Copeland A."/>
            <person name="Woyke T."/>
            <person name="Sullivan M.B."/>
        </authorList>
    </citation>
    <scope>NUCLEOTIDE SEQUENCE [LARGE SCALE GENOMIC DNA]</scope>
    <source>
        <strain evidence="3">Syn7803C61</strain>
        <strain evidence="4">Syn7803C68</strain>
    </source>
</reference>
<feature type="transmembrane region" description="Helical" evidence="2">
    <location>
        <begin position="382"/>
        <end position="409"/>
    </location>
</feature>
<keyword evidence="2" id="KW-0812">Transmembrane</keyword>
<feature type="region of interest" description="Disordered" evidence="1">
    <location>
        <begin position="72"/>
        <end position="96"/>
    </location>
</feature>
<feature type="transmembrane region" description="Helical" evidence="2">
    <location>
        <begin position="197"/>
        <end position="216"/>
    </location>
</feature>